<proteinExistence type="predicted"/>
<dbReference type="GO" id="GO:0030246">
    <property type="term" value="F:carbohydrate binding"/>
    <property type="evidence" value="ECO:0007669"/>
    <property type="project" value="InterPro"/>
</dbReference>
<evidence type="ECO:0000256" key="1">
    <source>
        <dbReference type="SAM" id="SignalP"/>
    </source>
</evidence>
<sequence>MRFLLLKRRSRLGAAAASAALMSSLAVALPTAAGAAEPPALMTGLITDAVTGQPVPGACMELEHPSYLTLVAKACAGSDGRYTIPGKAAAAVTVRTHAYAGGYGDRWLGRVSRSESGTMPLTVGATTVRDLALDPAVGTLHGTLRFRDGNPVGLIAVWVYPEAAGSTMIAGTRTAPDGTWSVPNLPPGNYRLVTSSGALESAGPFTVTDGGSTTADVTHLGSVLVWRTLSGTVRDTGGSPVAGARVALWYPGYGDVASVLADAAGVYRFPPVVDGFHNNYRIVVTAPGYGATWSGDRPHPFGALPVQALPAVSDFTLRQDAGTVGGRLTDGAGDPVVTSVQLRQSNGVLHSGYTTSDGTYLFPNVRPDQVTLNYTTTGPKQWASRKLSEAEADKYTVAAGAAVTVDNQLFGPTGTLEVRLVDAVTGELLPKACALMSGNQQCVPGGIQRFEGLLPGPRAVTGQAWPVAVNATDSVTVNPDGVTVLTLRLEPLTHAEFRVARDPDGTAPGFCVRLVAVYGTPQPASVQQICNYGSGTAPGDGIVTTVPAGRYQALVEPQDTTRYGRQWLGADGGTGRRAEAAVLDFRLGKGTVAPVIKLDGAGTIRGRVDSVFQTSTPRCVRYAPKAVTGSQGCATPGSEYELTGLGPYAWELEVSDGEAAAVWSGGAPDRSKAAGVVVTVGQTTRFDHTLRVDDSRIKLTAPESVKVTVYSAVTGDELGTGLAVSMLTGLPAGRVYLHYEGSVDCWYGQRTPATLDRAHRVGGALNLPVAVAVGLDIKPGVNCFAARPQLWNPADRFRFSADVQGEIATAVATAVDTLSPRTAQRRGRAAS</sequence>
<feature type="signal peptide" evidence="1">
    <location>
        <begin position="1"/>
        <end position="28"/>
    </location>
</feature>
<dbReference type="Proteomes" id="UP000601223">
    <property type="component" value="Unassembled WGS sequence"/>
</dbReference>
<reference evidence="2 3" key="1">
    <citation type="submission" date="2021-01" db="EMBL/GenBank/DDBJ databases">
        <title>Whole genome shotgun sequence of Catellatospora bangladeshensis NBRC 107357.</title>
        <authorList>
            <person name="Komaki H."/>
            <person name="Tamura T."/>
        </authorList>
    </citation>
    <scope>NUCLEOTIDE SEQUENCE [LARGE SCALE GENOMIC DNA]</scope>
    <source>
        <strain evidence="2 3">NBRC 107357</strain>
    </source>
</reference>
<evidence type="ECO:0008006" key="4">
    <source>
        <dbReference type="Google" id="ProtNLM"/>
    </source>
</evidence>
<dbReference type="PROSITE" id="PS51318">
    <property type="entry name" value="TAT"/>
    <property type="match status" value="1"/>
</dbReference>
<dbReference type="RefSeq" id="WP_376818449.1">
    <property type="nucleotide sequence ID" value="NZ_JBHTGC010000001.1"/>
</dbReference>
<dbReference type="InterPro" id="IPR006311">
    <property type="entry name" value="TAT_signal"/>
</dbReference>
<dbReference type="InterPro" id="IPR013784">
    <property type="entry name" value="Carb-bd-like_fold"/>
</dbReference>
<keyword evidence="1" id="KW-0732">Signal</keyword>
<dbReference type="SUPFAM" id="SSF49464">
    <property type="entry name" value="Carboxypeptidase regulatory domain-like"/>
    <property type="match status" value="1"/>
</dbReference>
<accession>A0A8J3JB61</accession>
<dbReference type="Pfam" id="PF13620">
    <property type="entry name" value="CarboxypepD_reg"/>
    <property type="match status" value="2"/>
</dbReference>
<evidence type="ECO:0000313" key="3">
    <source>
        <dbReference type="Proteomes" id="UP000601223"/>
    </source>
</evidence>
<feature type="chain" id="PRO_5038780343" description="Alpha-amylase" evidence="1">
    <location>
        <begin position="29"/>
        <end position="831"/>
    </location>
</feature>
<dbReference type="EMBL" id="BONF01000005">
    <property type="protein sequence ID" value="GIF79409.1"/>
    <property type="molecule type" value="Genomic_DNA"/>
</dbReference>
<keyword evidence="3" id="KW-1185">Reference proteome</keyword>
<comment type="caution">
    <text evidence="2">The sequence shown here is derived from an EMBL/GenBank/DDBJ whole genome shotgun (WGS) entry which is preliminary data.</text>
</comment>
<name>A0A8J3JB61_9ACTN</name>
<dbReference type="InterPro" id="IPR008969">
    <property type="entry name" value="CarboxyPept-like_regulatory"/>
</dbReference>
<protein>
    <recommendedName>
        <fullName evidence="4">Alpha-amylase</fullName>
    </recommendedName>
</protein>
<organism evidence="2 3">
    <name type="scientific">Catellatospora bangladeshensis</name>
    <dbReference type="NCBI Taxonomy" id="310355"/>
    <lineage>
        <taxon>Bacteria</taxon>
        <taxon>Bacillati</taxon>
        <taxon>Actinomycetota</taxon>
        <taxon>Actinomycetes</taxon>
        <taxon>Micromonosporales</taxon>
        <taxon>Micromonosporaceae</taxon>
        <taxon>Catellatospora</taxon>
    </lineage>
</organism>
<gene>
    <name evidence="2" type="ORF">Cba03nite_07580</name>
</gene>
<dbReference type="SUPFAM" id="SSF49452">
    <property type="entry name" value="Starch-binding domain-like"/>
    <property type="match status" value="2"/>
</dbReference>
<evidence type="ECO:0000313" key="2">
    <source>
        <dbReference type="EMBL" id="GIF79409.1"/>
    </source>
</evidence>
<dbReference type="Gene3D" id="2.60.40.1120">
    <property type="entry name" value="Carboxypeptidase-like, regulatory domain"/>
    <property type="match status" value="2"/>
</dbReference>
<dbReference type="AlphaFoldDB" id="A0A8J3JB61"/>